<proteinExistence type="predicted"/>
<protein>
    <submittedName>
        <fullName evidence="2">Uncharacterized protein</fullName>
    </submittedName>
</protein>
<dbReference type="Proteomes" id="UP000799537">
    <property type="component" value="Unassembled WGS sequence"/>
</dbReference>
<name>A0A6A6CH78_ZASCE</name>
<feature type="chain" id="PRO_5025387637" evidence="1">
    <location>
        <begin position="24"/>
        <end position="112"/>
    </location>
</feature>
<sequence length="112" mass="11577">MNALSRFWLIPAFAITILHHATAQSAGVQVWIDSNCRGNEVSGGTLAYGPGDSCDNLGGNSIIVEGSGCVTTLWENADCGSGSSYVIPDSSCHNSPFGNPFGLVEVNCPSPS</sequence>
<keyword evidence="3" id="KW-1185">Reference proteome</keyword>
<evidence type="ECO:0000313" key="2">
    <source>
        <dbReference type="EMBL" id="KAF2166554.1"/>
    </source>
</evidence>
<dbReference type="EMBL" id="ML993596">
    <property type="protein sequence ID" value="KAF2166554.1"/>
    <property type="molecule type" value="Genomic_DNA"/>
</dbReference>
<keyword evidence="1" id="KW-0732">Signal</keyword>
<dbReference type="AlphaFoldDB" id="A0A6A6CH78"/>
<dbReference type="GeneID" id="54566133"/>
<organism evidence="2 3">
    <name type="scientific">Zasmidium cellare ATCC 36951</name>
    <dbReference type="NCBI Taxonomy" id="1080233"/>
    <lineage>
        <taxon>Eukaryota</taxon>
        <taxon>Fungi</taxon>
        <taxon>Dikarya</taxon>
        <taxon>Ascomycota</taxon>
        <taxon>Pezizomycotina</taxon>
        <taxon>Dothideomycetes</taxon>
        <taxon>Dothideomycetidae</taxon>
        <taxon>Mycosphaerellales</taxon>
        <taxon>Mycosphaerellaceae</taxon>
        <taxon>Zasmidium</taxon>
    </lineage>
</organism>
<evidence type="ECO:0000313" key="3">
    <source>
        <dbReference type="Proteomes" id="UP000799537"/>
    </source>
</evidence>
<reference evidence="2" key="1">
    <citation type="journal article" date="2020" name="Stud. Mycol.">
        <title>101 Dothideomycetes genomes: a test case for predicting lifestyles and emergence of pathogens.</title>
        <authorList>
            <person name="Haridas S."/>
            <person name="Albert R."/>
            <person name="Binder M."/>
            <person name="Bloem J."/>
            <person name="Labutti K."/>
            <person name="Salamov A."/>
            <person name="Andreopoulos B."/>
            <person name="Baker S."/>
            <person name="Barry K."/>
            <person name="Bills G."/>
            <person name="Bluhm B."/>
            <person name="Cannon C."/>
            <person name="Castanera R."/>
            <person name="Culley D."/>
            <person name="Daum C."/>
            <person name="Ezra D."/>
            <person name="Gonzalez J."/>
            <person name="Henrissat B."/>
            <person name="Kuo A."/>
            <person name="Liang C."/>
            <person name="Lipzen A."/>
            <person name="Lutzoni F."/>
            <person name="Magnuson J."/>
            <person name="Mondo S."/>
            <person name="Nolan M."/>
            <person name="Ohm R."/>
            <person name="Pangilinan J."/>
            <person name="Park H.-J."/>
            <person name="Ramirez L."/>
            <person name="Alfaro M."/>
            <person name="Sun H."/>
            <person name="Tritt A."/>
            <person name="Yoshinaga Y."/>
            <person name="Zwiers L.-H."/>
            <person name="Turgeon B."/>
            <person name="Goodwin S."/>
            <person name="Spatafora J."/>
            <person name="Crous P."/>
            <person name="Grigoriev I."/>
        </authorList>
    </citation>
    <scope>NUCLEOTIDE SEQUENCE</scope>
    <source>
        <strain evidence="2">ATCC 36951</strain>
    </source>
</reference>
<accession>A0A6A6CH78</accession>
<gene>
    <name evidence="2" type="ORF">M409DRAFT_54891</name>
</gene>
<dbReference type="RefSeq" id="XP_033667443.1">
    <property type="nucleotide sequence ID" value="XM_033812861.1"/>
</dbReference>
<evidence type="ECO:0000256" key="1">
    <source>
        <dbReference type="SAM" id="SignalP"/>
    </source>
</evidence>
<feature type="signal peptide" evidence="1">
    <location>
        <begin position="1"/>
        <end position="23"/>
    </location>
</feature>